<sequence>MALQFQSYVGNFHLTPLAYKYMLPEEDYITFTTSRQKQPFEYHSRFFEYFFCVNTHFSFTSFSTRHIYHSLISQIRMFNLQSEECVICEDPIDPDDDLVITSCRHKFHRQCAENRVNQTNKTDCRICKAPDALTDALQRQADIQGRCSICNMILNEKPNLITTSCEHTFHLICAERRVYERNRPECRVCKKLMALADALTQSKPKPGQECSICEKPTEEEEELIVTGCRHTFHRVCAENRLNEKNKSDCRACQKPHAIADALHPPAISIEGECSICEDPLNHMLITNCGHSFHHGCVRKLVNQEKKIDCHVCYKPGALAEALNKKPDIPISSSAHNTSIENQSEQNLEASEYAEQQSSVQDKSEVVKTKEQWTCEHCTLTNDPSTNRCSSCGKVRYMRAITVDETDEQKTDRSSAKSTLARSISLEKIYLYIMDIPLLNMSDSQLATLIDQRLKTFRISLLDVQCYSKLGIGRIRVQDNETCQHLTEEVRRLALNPQDASATILFTKTFTYVSYIVLTATHQHDDIVWPKPERLMRRCREIYSDEALQSCEQVDIQFPNIYRVVLSSFNELGDILNNRDFTIDGNLIADVHLGSECSYLENVPKSISDDDIREAIKKAIGQVEPISTSDLCIQINKQTNNVCLIASNTARKLSTKSIYLGQQPIMTTESLSLCLFIHADKETCDKDTIVQNEAFKSKARFKKQRADGLIVEITDKTVFNECIKRGLLRIGDHRFLLETYNSSSDPDECEIDADTWLKTDMLRYTADIMKFVPDRHHKIFRLRWNATNWLDEFQRVKQGSLITRNASHIEQNGDMTFDDLQHRLRVTVMLNTIGIIFKKSYMIDDREIKLNLNPNMQTIIYNKQSKLALAGPMPFTKFPFSRTKVSVVKKDCVVVYEELTKQGKKPLLLNMASATSPGGGYRKGDGAQEENLFRRSDYIRSLDVGLDQFIDNPSERSSCTSTCNVDASYDARNMYPMDTYGAIYTSGLTFFRRPEDEGYAFMEVPLTGVCALAMAAYRDPELDGDMLASKPAVRTRRKLESIFSIAYHHHHDCLVLSALGCGAFRNPPKHIAQIFRSVIEQYAGFFQSIVFAIIDDHNTGQALNKEDNFQPFYDELNDKSIEPYPLNPQANIIFGPYRFASDGVNVCDVSISDQVPCNFGAKCSQMYDPQHENEFSHPPLCIQQLTQGSCSQKTDAVHTASFIHSEPCKHGAQCRDIDDEEHRRRFEHPSFCPAGGVCQNTTETHEKQYRHLPLCENSHKCLEFKKGNSDHCSTYRHYMPVCKHAQHCTDFHNKDHMNNYKHTFPTPCPWTPYNCQFHGELTQNSNGGKASHAAHQHCADYGHVCVFGRNCHDPNAWHWEKVIHVARKLCKYADKCHKANQEDHLNSFTHPNIRDIRIACKNGDKCVERRDINHLARYRHAMTFTDSGVVKYFNLNKDINFVQNQSDNIKRVLAYAEKQNWKLFSMKSIAAEIIDWIRTIQPVHRCKGEIFESIILHGHLMSLEYMDKLSKPAFVANLILQHSQIRQIERLKIPEYANNARGYITALVTDIYAKAGFLKVYAGDLTGTLTTHTGNAASLEDRAEQIKRIEYMLSVQLNNPQDMNIIHAKTKQIAEASIKLSLNKSGIGYEVDKKLGTNKTIFSILGPHTGHYYGDVVLVLKREILHHPDANFSIQAGTSYYSEKCYSWRPWFGTAPNPKVDATQIDLFHKTKMHASVPGYEYATALELIAVTSNKTKLKPSEVNLDKVLERWNTVDSHKVIEAHLPQLIPLDYIEHIYMPKTVHQALAEDTRKIVDDLFKDCLTVSDKSPDEYKKFILTELTQRFRPDDRRTVSRPIRGACLTIPATKLNDHYVVPLTISQAEEQYRHSDPSITEDSTVYIYWQLMNGDMMLTLSATNIDTRDSATKHSCLVCYVAPKPVFYPSDDLEYHEQISYLNSGQPFEHLVFLKEKRFAGKSTDFYTGCNTDDIMTLCLEIQRATGTVSLYHAGPNAIYNHQKIFCKFLTNELNTKKLEFIHVSAGNGTVPIRNLIVTFKKQEDLHPTFDEDFVKDNSLMTQKESTKETINKPQTPPPRPDDKNTTSYGFASSALSHLKGIFFGTGDSSSLKLCPEGINCSIQFSDNANTHNSQWLHPCRFADLCRNPEPNLSHPRILRGLPHCTSDAHCKQICEPVHRSRYVHTGLPFYLIPCRKKKNCKDESDDHRKKYSHDEEELKEINEQLLKVLPEQLTKGSPRPSDQRSTSVQHTPCRYGAKCRDVTDPQHCDKYSHPPGTEKKDNRIICKYGAKCHDITDNHRRKYSHPST</sequence>
<dbReference type="PANTHER" id="PTHR35596:SF1">
    <property type="entry name" value="MICROBIAL-TYPE PARG CATALYTIC DOMAIN-CONTAINING PROTEIN"/>
    <property type="match status" value="1"/>
</dbReference>
<dbReference type="InterPro" id="IPR001965">
    <property type="entry name" value="Znf_PHD"/>
</dbReference>
<dbReference type="PANTHER" id="PTHR35596">
    <property type="entry name" value="DUF2263 DOMAIN-CONTAINING PROTEIN"/>
    <property type="match status" value="1"/>
</dbReference>
<dbReference type="GO" id="GO:0008270">
    <property type="term" value="F:zinc ion binding"/>
    <property type="evidence" value="ECO:0007669"/>
    <property type="project" value="UniProtKB-KW"/>
</dbReference>
<dbReference type="InterPro" id="IPR001876">
    <property type="entry name" value="Znf_RanBP2"/>
</dbReference>
<evidence type="ECO:0000256" key="5">
    <source>
        <dbReference type="SAM" id="MobiDB-lite"/>
    </source>
</evidence>
<dbReference type="PROSITE" id="PS50089">
    <property type="entry name" value="ZF_RING_2"/>
    <property type="match status" value="4"/>
</dbReference>
<feature type="compositionally biased region" description="Polar residues" evidence="5">
    <location>
        <begin position="330"/>
        <end position="360"/>
    </location>
</feature>
<dbReference type="InterPro" id="IPR018957">
    <property type="entry name" value="Znf_C3HC4_RING-type"/>
</dbReference>
<organism evidence="8 9">
    <name type="scientific">Adineta ricciae</name>
    <name type="common">Rotifer</name>
    <dbReference type="NCBI Taxonomy" id="249248"/>
    <lineage>
        <taxon>Eukaryota</taxon>
        <taxon>Metazoa</taxon>
        <taxon>Spiralia</taxon>
        <taxon>Gnathifera</taxon>
        <taxon>Rotifera</taxon>
        <taxon>Eurotatoria</taxon>
        <taxon>Bdelloidea</taxon>
        <taxon>Adinetida</taxon>
        <taxon>Adinetidae</taxon>
        <taxon>Adineta</taxon>
    </lineage>
</organism>
<evidence type="ECO:0000256" key="1">
    <source>
        <dbReference type="ARBA" id="ARBA00022723"/>
    </source>
</evidence>
<comment type="caution">
    <text evidence="8">The sequence shown here is derived from an EMBL/GenBank/DDBJ whole genome shotgun (WGS) entry which is preliminary data.</text>
</comment>
<feature type="region of interest" description="Disordered" evidence="5">
    <location>
        <begin position="329"/>
        <end position="362"/>
    </location>
</feature>
<evidence type="ECO:0000313" key="9">
    <source>
        <dbReference type="Proteomes" id="UP000663852"/>
    </source>
</evidence>
<feature type="domain" description="RING-type" evidence="6">
    <location>
        <begin position="273"/>
        <end position="312"/>
    </location>
</feature>
<dbReference type="SMART" id="SM00547">
    <property type="entry name" value="ZnF_RBZ"/>
    <property type="match status" value="1"/>
</dbReference>
<evidence type="ECO:0000313" key="8">
    <source>
        <dbReference type="EMBL" id="CAF1092561.1"/>
    </source>
</evidence>
<dbReference type="Pfam" id="PF10021">
    <property type="entry name" value="PARG_cat_microb"/>
    <property type="match status" value="1"/>
</dbReference>
<dbReference type="InterPro" id="IPR012664">
    <property type="entry name" value="CHP02452"/>
</dbReference>
<gene>
    <name evidence="8" type="ORF">EDS130_LOCUS19558</name>
</gene>
<dbReference type="InterPro" id="IPR036443">
    <property type="entry name" value="Znf_RanBP2_sf"/>
</dbReference>
<feature type="domain" description="RanBP2-type" evidence="7">
    <location>
        <begin position="367"/>
        <end position="397"/>
    </location>
</feature>
<dbReference type="SUPFAM" id="SSF57850">
    <property type="entry name" value="RING/U-box"/>
    <property type="match status" value="4"/>
</dbReference>
<dbReference type="InterPro" id="IPR019261">
    <property type="entry name" value="PARG_cat_microbial"/>
</dbReference>
<evidence type="ECO:0000259" key="6">
    <source>
        <dbReference type="PROSITE" id="PS50089"/>
    </source>
</evidence>
<feature type="domain" description="RING-type" evidence="6">
    <location>
        <begin position="85"/>
        <end position="128"/>
    </location>
</feature>
<dbReference type="Pfam" id="PF00097">
    <property type="entry name" value="zf-C3HC4"/>
    <property type="match status" value="1"/>
</dbReference>
<reference evidence="8" key="1">
    <citation type="submission" date="2021-02" db="EMBL/GenBank/DDBJ databases">
        <authorList>
            <person name="Nowell W R."/>
        </authorList>
    </citation>
    <scope>NUCLEOTIDE SEQUENCE</scope>
</reference>
<dbReference type="OrthoDB" id="10011945at2759"/>
<protein>
    <submittedName>
        <fullName evidence="8">Uncharacterized protein</fullName>
    </submittedName>
</protein>
<feature type="region of interest" description="Disordered" evidence="5">
    <location>
        <begin position="2051"/>
        <end position="2081"/>
    </location>
</feature>
<dbReference type="InterPro" id="IPR043472">
    <property type="entry name" value="Macro_dom-like"/>
</dbReference>
<evidence type="ECO:0000259" key="7">
    <source>
        <dbReference type="PROSITE" id="PS50199"/>
    </source>
</evidence>
<feature type="domain" description="RING-type" evidence="6">
    <location>
        <begin position="147"/>
        <end position="190"/>
    </location>
</feature>
<dbReference type="SUPFAM" id="SSF90209">
    <property type="entry name" value="Ran binding protein zinc finger-like"/>
    <property type="match status" value="1"/>
</dbReference>
<dbReference type="Gene3D" id="3.30.40.10">
    <property type="entry name" value="Zinc/RING finger domain, C3HC4 (zinc finger)"/>
    <property type="match status" value="4"/>
</dbReference>
<dbReference type="SMART" id="SM00249">
    <property type="entry name" value="PHD"/>
    <property type="match status" value="4"/>
</dbReference>
<dbReference type="Gene3D" id="2.30.30.380">
    <property type="entry name" value="Zn-finger domain of Sec23/24"/>
    <property type="match status" value="1"/>
</dbReference>
<keyword evidence="2 4" id="KW-0863">Zinc-finger</keyword>
<dbReference type="InterPro" id="IPR013083">
    <property type="entry name" value="Znf_RING/FYVE/PHD"/>
</dbReference>
<keyword evidence="1" id="KW-0479">Metal-binding</keyword>
<dbReference type="Pfam" id="PF13639">
    <property type="entry name" value="zf-RING_2"/>
    <property type="match status" value="2"/>
</dbReference>
<keyword evidence="3" id="KW-0862">Zinc</keyword>
<dbReference type="NCBIfam" id="TIGR02452">
    <property type="entry name" value="TIGR02452 family protein"/>
    <property type="match status" value="1"/>
</dbReference>
<dbReference type="Gene3D" id="3.40.220.10">
    <property type="entry name" value="Leucine Aminopeptidase, subunit E, domain 1"/>
    <property type="match status" value="1"/>
</dbReference>
<accession>A0A814NGI5</accession>
<dbReference type="SUPFAM" id="SSF52949">
    <property type="entry name" value="Macro domain-like"/>
    <property type="match status" value="1"/>
</dbReference>
<dbReference type="Proteomes" id="UP000663852">
    <property type="component" value="Unassembled WGS sequence"/>
</dbReference>
<evidence type="ECO:0000256" key="2">
    <source>
        <dbReference type="ARBA" id="ARBA00022771"/>
    </source>
</evidence>
<dbReference type="PROSITE" id="PS50199">
    <property type="entry name" value="ZF_RANBP2_2"/>
    <property type="match status" value="1"/>
</dbReference>
<feature type="domain" description="RING-type" evidence="6">
    <location>
        <begin position="210"/>
        <end position="253"/>
    </location>
</feature>
<evidence type="ECO:0000256" key="3">
    <source>
        <dbReference type="ARBA" id="ARBA00022833"/>
    </source>
</evidence>
<dbReference type="InterPro" id="IPR001841">
    <property type="entry name" value="Znf_RING"/>
</dbReference>
<dbReference type="PROSITE" id="PS01358">
    <property type="entry name" value="ZF_RANBP2_1"/>
    <property type="match status" value="1"/>
</dbReference>
<dbReference type="EMBL" id="CAJNOJ010000094">
    <property type="protein sequence ID" value="CAF1092561.1"/>
    <property type="molecule type" value="Genomic_DNA"/>
</dbReference>
<evidence type="ECO:0000256" key="4">
    <source>
        <dbReference type="PROSITE-ProRule" id="PRU00322"/>
    </source>
</evidence>
<dbReference type="SMART" id="SM00184">
    <property type="entry name" value="RING"/>
    <property type="match status" value="4"/>
</dbReference>
<name>A0A814NGI5_ADIRI</name>
<proteinExistence type="predicted"/>